<evidence type="ECO:0000313" key="4">
    <source>
        <dbReference type="EMBL" id="KAB6137299.1"/>
    </source>
</evidence>
<evidence type="ECO:0000313" key="2">
    <source>
        <dbReference type="EMBL" id="KAB6079236.1"/>
    </source>
</evidence>
<dbReference type="Proteomes" id="UP000487596">
    <property type="component" value="Unassembled WGS sequence"/>
</dbReference>
<dbReference type="Proteomes" id="UP000183766">
    <property type="component" value="Unassembled WGS sequence"/>
</dbReference>
<sequence>MKRIASHLCTLLVGMVAVAGHFMLTQWLFGQTVAIIYLGFQLIIAAWIVYELIRALVYDD</sequence>
<accession>A0A1I4SPJ9</accession>
<dbReference type="Proteomes" id="UP000284417">
    <property type="component" value="Unassembled WGS sequence"/>
</dbReference>
<reference evidence="6 9" key="2">
    <citation type="submission" date="2018-08" db="EMBL/GenBank/DDBJ databases">
        <title>A genome reference for cultivated species of the human gut microbiota.</title>
        <authorList>
            <person name="Zou Y."/>
            <person name="Xue W."/>
            <person name="Luo G."/>
        </authorList>
    </citation>
    <scope>NUCLEOTIDE SEQUENCE [LARGE SCALE GENOMIC DNA]</scope>
    <source>
        <strain evidence="6 9">AF39-6AC</strain>
    </source>
</reference>
<reference evidence="7 8" key="1">
    <citation type="submission" date="2016-10" db="EMBL/GenBank/DDBJ databases">
        <authorList>
            <person name="de Groot N.N."/>
        </authorList>
    </citation>
    <scope>NUCLEOTIDE SEQUENCE [LARGE SCALE GENOMIC DNA]</scope>
    <source>
        <strain evidence="7 8">NLAE-zl-C202</strain>
    </source>
</reference>
<dbReference type="Proteomes" id="UP000474077">
    <property type="component" value="Unassembled WGS sequence"/>
</dbReference>
<dbReference type="Proteomes" id="UP000435059">
    <property type="component" value="Unassembled WGS sequence"/>
</dbReference>
<protein>
    <submittedName>
        <fullName evidence="7">Uncharacterized protein</fullName>
    </submittedName>
</protein>
<evidence type="ECO:0000313" key="13">
    <source>
        <dbReference type="Proteomes" id="UP000487596"/>
    </source>
</evidence>
<evidence type="ECO:0000313" key="5">
    <source>
        <dbReference type="EMBL" id="KAB6424220.1"/>
    </source>
</evidence>
<dbReference type="Proteomes" id="UP000471447">
    <property type="component" value="Unassembled WGS sequence"/>
</dbReference>
<keyword evidence="1" id="KW-0812">Transmembrane</keyword>
<evidence type="ECO:0000313" key="9">
    <source>
        <dbReference type="Proteomes" id="UP000284417"/>
    </source>
</evidence>
<evidence type="ECO:0000313" key="3">
    <source>
        <dbReference type="EMBL" id="KAB6088136.1"/>
    </source>
</evidence>
<gene>
    <name evidence="6" type="ORF">DW042_19655</name>
    <name evidence="4" type="ORF">GA424_14195</name>
    <name evidence="2" type="ORF">GA560_20505</name>
    <name evidence="3" type="ORF">GA574_10380</name>
    <name evidence="5" type="ORF">GAZ26_09530</name>
    <name evidence="7" type="ORF">SAMN05216250_108103</name>
</gene>
<dbReference type="GeneID" id="93485249"/>
<evidence type="ECO:0000256" key="1">
    <source>
        <dbReference type="SAM" id="Phobius"/>
    </source>
</evidence>
<evidence type="ECO:0000313" key="12">
    <source>
        <dbReference type="Proteomes" id="UP000474077"/>
    </source>
</evidence>
<evidence type="ECO:0000313" key="7">
    <source>
        <dbReference type="EMBL" id="SFM66317.1"/>
    </source>
</evidence>
<dbReference type="AlphaFoldDB" id="A0A1I4SPJ9"/>
<dbReference type="RefSeq" id="WP_005816263.1">
    <property type="nucleotide sequence ID" value="NZ_BAABZH010000001.1"/>
</dbReference>
<reference evidence="10 11" key="3">
    <citation type="journal article" date="2019" name="Nat. Med.">
        <title>A library of human gut bacterial isolates paired with longitudinal multiomics data enables mechanistic microbiome research.</title>
        <authorList>
            <person name="Poyet M."/>
            <person name="Groussin M."/>
            <person name="Gibbons S.M."/>
            <person name="Avila-Pacheco J."/>
            <person name="Jiang X."/>
            <person name="Kearney S.M."/>
            <person name="Perrotta A.R."/>
            <person name="Berdy B."/>
            <person name="Zhao S."/>
            <person name="Lieberman T.D."/>
            <person name="Swanson P.K."/>
            <person name="Smith M."/>
            <person name="Roesemann S."/>
            <person name="Alexander J.E."/>
            <person name="Rich S.A."/>
            <person name="Livny J."/>
            <person name="Vlamakis H."/>
            <person name="Clish C."/>
            <person name="Bullock K."/>
            <person name="Deik A."/>
            <person name="Scott J."/>
            <person name="Pierce K.A."/>
            <person name="Xavier R.J."/>
            <person name="Alm E.J."/>
        </authorList>
    </citation>
    <scope>NUCLEOTIDE SEQUENCE [LARGE SCALE GENOMIC DNA]</scope>
    <source>
        <strain evidence="4 13">BIOML-A62</strain>
        <strain evidence="5 11">BIOML-A7</strain>
        <strain evidence="2 12">BIOML-A73</strain>
        <strain evidence="3 10">BIOML-A74</strain>
    </source>
</reference>
<evidence type="ECO:0000313" key="10">
    <source>
        <dbReference type="Proteomes" id="UP000435059"/>
    </source>
</evidence>
<keyword evidence="10" id="KW-1185">Reference proteome</keyword>
<evidence type="ECO:0000313" key="11">
    <source>
        <dbReference type="Proteomes" id="UP000471447"/>
    </source>
</evidence>
<name>A0A1I4SPJ9_9BACE</name>
<dbReference type="EMBL" id="QROC01000032">
    <property type="protein sequence ID" value="RHK91681.1"/>
    <property type="molecule type" value="Genomic_DNA"/>
</dbReference>
<keyword evidence="1" id="KW-1133">Transmembrane helix</keyword>
<keyword evidence="1" id="KW-0472">Membrane</keyword>
<feature type="transmembrane region" description="Helical" evidence="1">
    <location>
        <begin position="29"/>
        <end position="50"/>
    </location>
</feature>
<proteinExistence type="predicted"/>
<dbReference type="EMBL" id="WDEH01000022">
    <property type="protein sequence ID" value="KAB6137299.1"/>
    <property type="molecule type" value="Genomic_DNA"/>
</dbReference>
<organism evidence="7 8">
    <name type="scientific">Bacteroides xylanisolvens</name>
    <dbReference type="NCBI Taxonomy" id="371601"/>
    <lineage>
        <taxon>Bacteria</taxon>
        <taxon>Pseudomonadati</taxon>
        <taxon>Bacteroidota</taxon>
        <taxon>Bacteroidia</taxon>
        <taxon>Bacteroidales</taxon>
        <taxon>Bacteroidaceae</taxon>
        <taxon>Bacteroides</taxon>
    </lineage>
</organism>
<dbReference type="EMBL" id="WDES01000015">
    <property type="protein sequence ID" value="KAB6088136.1"/>
    <property type="molecule type" value="Genomic_DNA"/>
</dbReference>
<dbReference type="EMBL" id="WDER01000073">
    <property type="protein sequence ID" value="KAB6079236.1"/>
    <property type="molecule type" value="Genomic_DNA"/>
</dbReference>
<dbReference type="EMBL" id="FOUM01000008">
    <property type="protein sequence ID" value="SFM66317.1"/>
    <property type="molecule type" value="Genomic_DNA"/>
</dbReference>
<evidence type="ECO:0000313" key="8">
    <source>
        <dbReference type="Proteomes" id="UP000183766"/>
    </source>
</evidence>
<dbReference type="EMBL" id="WDCG01000008">
    <property type="protein sequence ID" value="KAB6424220.1"/>
    <property type="molecule type" value="Genomic_DNA"/>
</dbReference>
<evidence type="ECO:0000313" key="6">
    <source>
        <dbReference type="EMBL" id="RHK91681.1"/>
    </source>
</evidence>